<dbReference type="Pfam" id="PF00561">
    <property type="entry name" value="Abhydrolase_1"/>
    <property type="match status" value="1"/>
</dbReference>
<protein>
    <submittedName>
        <fullName evidence="4">Hydrolase signal peptide protein</fullName>
    </submittedName>
</protein>
<reference evidence="4" key="2">
    <citation type="submission" date="2023-02" db="EMBL/GenBank/DDBJ databases">
        <title>Pectobacterium carotovorum subsp. carotovorum NBRC 12380.</title>
        <authorList>
            <person name="Ichikawa N."/>
            <person name="Sato H."/>
            <person name="Tonouchi N."/>
        </authorList>
    </citation>
    <scope>NUCLEOTIDE SEQUENCE</scope>
    <source>
        <strain evidence="4">NBRC 12380</strain>
    </source>
</reference>
<comment type="caution">
    <text evidence="4">The sequence shown here is derived from an EMBL/GenBank/DDBJ whole genome shotgun (WGS) entry which is preliminary data.</text>
</comment>
<reference evidence="3" key="1">
    <citation type="submission" date="2022-06" db="EMBL/GenBank/DDBJ databases">
        <title>Draft genome sequences of Pectobacterium carotovorum subsp. carotovorum str. NBRC12380.</title>
        <authorList>
            <person name="Wakabayashi Y."/>
            <person name="Kojima K."/>
        </authorList>
    </citation>
    <scope>NUCLEOTIDE SEQUENCE</scope>
    <source>
        <strain evidence="3">NBRC 12380</strain>
    </source>
</reference>
<keyword evidence="5" id="KW-1185">Reference proteome</keyword>
<dbReference type="GO" id="GO:0016020">
    <property type="term" value="C:membrane"/>
    <property type="evidence" value="ECO:0007669"/>
    <property type="project" value="TreeGrafter"/>
</dbReference>
<dbReference type="PANTHER" id="PTHR43798:SF31">
    <property type="entry name" value="AB HYDROLASE SUPERFAMILY PROTEIN YCLE"/>
    <property type="match status" value="1"/>
</dbReference>
<dbReference type="EMBL" id="BRLF01000002">
    <property type="protein sequence ID" value="GKX46126.1"/>
    <property type="molecule type" value="Genomic_DNA"/>
</dbReference>
<evidence type="ECO:0000313" key="5">
    <source>
        <dbReference type="Proteomes" id="UP001058167"/>
    </source>
</evidence>
<evidence type="ECO:0000313" key="4">
    <source>
        <dbReference type="EMBL" id="GLV69100.1"/>
    </source>
</evidence>
<dbReference type="SUPFAM" id="SSF53474">
    <property type="entry name" value="alpha/beta-Hydrolases"/>
    <property type="match status" value="1"/>
</dbReference>
<gene>
    <name evidence="4" type="ORF">Pcaca03_15440</name>
    <name evidence="3" type="ORF">SOASR016_08780</name>
</gene>
<dbReference type="EMBL" id="BSRL01000002">
    <property type="protein sequence ID" value="GLV69100.1"/>
    <property type="molecule type" value="Genomic_DNA"/>
</dbReference>
<dbReference type="InterPro" id="IPR029058">
    <property type="entry name" value="AB_hydrolase_fold"/>
</dbReference>
<keyword evidence="1 4" id="KW-0378">Hydrolase</keyword>
<evidence type="ECO:0000313" key="6">
    <source>
        <dbReference type="Proteomes" id="UP001165145"/>
    </source>
</evidence>
<dbReference type="InterPro" id="IPR050266">
    <property type="entry name" value="AB_hydrolase_sf"/>
</dbReference>
<dbReference type="Proteomes" id="UP001165145">
    <property type="component" value="Unassembled WGS sequence"/>
</dbReference>
<proteinExistence type="predicted"/>
<evidence type="ECO:0000313" key="3">
    <source>
        <dbReference type="EMBL" id="GKX46126.1"/>
    </source>
</evidence>
<organism evidence="4 6">
    <name type="scientific">Pectobacterium carotovorum subsp. carotovorum</name>
    <name type="common">Erwinia carotovora subsp. carotovora</name>
    <dbReference type="NCBI Taxonomy" id="555"/>
    <lineage>
        <taxon>Bacteria</taxon>
        <taxon>Pseudomonadati</taxon>
        <taxon>Pseudomonadota</taxon>
        <taxon>Gammaproteobacteria</taxon>
        <taxon>Enterobacterales</taxon>
        <taxon>Pectobacteriaceae</taxon>
        <taxon>Pectobacterium</taxon>
    </lineage>
</organism>
<accession>A0AAI9KYE8</accession>
<dbReference type="Proteomes" id="UP001058167">
    <property type="component" value="Unassembled WGS sequence"/>
</dbReference>
<feature type="domain" description="AB hydrolase-1" evidence="2">
    <location>
        <begin position="55"/>
        <end position="157"/>
    </location>
</feature>
<dbReference type="InterPro" id="IPR000073">
    <property type="entry name" value="AB_hydrolase_1"/>
</dbReference>
<dbReference type="PANTHER" id="PTHR43798">
    <property type="entry name" value="MONOACYLGLYCEROL LIPASE"/>
    <property type="match status" value="1"/>
</dbReference>
<sequence>MRRTALQHFGRDFDFPNVIQGLPAKLSDVEGLEIGSFQTNDGVSLSYWKAGQGTPLVLIPGWSSHGAEYINLIHLLKEDYEVYVLDQRNHGLSDKVMFGNRISRLSADVNDFFTALNIEKAHLCGWSMGCSVIWSYIDLYGDSKIEKLVFIDEPPSIYCHSDWTEEERVKAGAFTISAEAMIAMYYGKGPSNRLAVNTDIFDFYTIVGAPAFENSHKFAEKFVPSDMAALQYVLFDHILNDWRDVFSWKIQRPTLVVSGEHSNWVESQRWIAETVPDGQALIYGKNENGDHFLHLKEPLKFSEQLKNFLQE</sequence>
<evidence type="ECO:0000259" key="2">
    <source>
        <dbReference type="Pfam" id="PF00561"/>
    </source>
</evidence>
<dbReference type="AlphaFoldDB" id="A0AAI9KYE8"/>
<evidence type="ECO:0000256" key="1">
    <source>
        <dbReference type="ARBA" id="ARBA00022801"/>
    </source>
</evidence>
<dbReference type="RefSeq" id="WP_103860315.1">
    <property type="nucleotide sequence ID" value="NZ_BRLF01000002.1"/>
</dbReference>
<dbReference type="Gene3D" id="3.40.50.1820">
    <property type="entry name" value="alpha/beta hydrolase"/>
    <property type="match status" value="1"/>
</dbReference>
<name>A0AAI9KYE8_PECCC</name>
<dbReference type="GO" id="GO:0016787">
    <property type="term" value="F:hydrolase activity"/>
    <property type="evidence" value="ECO:0007669"/>
    <property type="project" value="UniProtKB-KW"/>
</dbReference>